<comment type="caution">
    <text evidence="2">The sequence shown here is derived from an EMBL/GenBank/DDBJ whole genome shotgun (WGS) entry which is preliminary data.</text>
</comment>
<keyword evidence="3" id="KW-1185">Reference proteome</keyword>
<keyword evidence="1" id="KW-1133">Transmembrane helix</keyword>
<sequence>MKMRINGRIIKGDKQTLRLTLVLLWINHVLITIYIFGCCTGPEYLVLYLSVQVAKREAEVTNRKAHVNKHSFSSIDLEVLHLFIKTFYIYIYIYIYIIFGGYIYCRE</sequence>
<keyword evidence="1" id="KW-0472">Membrane</keyword>
<feature type="transmembrane region" description="Helical" evidence="1">
    <location>
        <begin position="87"/>
        <end position="105"/>
    </location>
</feature>
<evidence type="ECO:0000313" key="3">
    <source>
        <dbReference type="Proteomes" id="UP000037696"/>
    </source>
</evidence>
<feature type="transmembrane region" description="Helical" evidence="1">
    <location>
        <begin position="21"/>
        <end position="45"/>
    </location>
</feature>
<accession>A0A0N0RXL1</accession>
<evidence type="ECO:0000313" key="2">
    <source>
        <dbReference type="EMBL" id="KOS37579.1"/>
    </source>
</evidence>
<evidence type="ECO:0008006" key="4">
    <source>
        <dbReference type="Google" id="ProtNLM"/>
    </source>
</evidence>
<dbReference type="Proteomes" id="UP000037696">
    <property type="component" value="Unassembled WGS sequence"/>
</dbReference>
<dbReference type="AlphaFoldDB" id="A0A0N0RXL1"/>
<reference evidence="2 3" key="1">
    <citation type="submission" date="2015-08" db="EMBL/GenBank/DDBJ databases">
        <title>Genome sequencing of Penicillium nordicum.</title>
        <authorList>
            <person name="Nguyen H.D."/>
            <person name="Seifert K.A."/>
        </authorList>
    </citation>
    <scope>NUCLEOTIDE SEQUENCE [LARGE SCALE GENOMIC DNA]</scope>
    <source>
        <strain evidence="2 3">DAOMC 185683</strain>
    </source>
</reference>
<proteinExistence type="predicted"/>
<organism evidence="2 3">
    <name type="scientific">Penicillium nordicum</name>
    <dbReference type="NCBI Taxonomy" id="229535"/>
    <lineage>
        <taxon>Eukaryota</taxon>
        <taxon>Fungi</taxon>
        <taxon>Dikarya</taxon>
        <taxon>Ascomycota</taxon>
        <taxon>Pezizomycotina</taxon>
        <taxon>Eurotiomycetes</taxon>
        <taxon>Eurotiomycetidae</taxon>
        <taxon>Eurotiales</taxon>
        <taxon>Aspergillaceae</taxon>
        <taxon>Penicillium</taxon>
    </lineage>
</organism>
<evidence type="ECO:0000256" key="1">
    <source>
        <dbReference type="SAM" id="Phobius"/>
    </source>
</evidence>
<protein>
    <recommendedName>
        <fullName evidence="4">Transmembrane protein</fullName>
    </recommendedName>
</protein>
<dbReference type="EMBL" id="LHQQ01000309">
    <property type="protein sequence ID" value="KOS37579.1"/>
    <property type="molecule type" value="Genomic_DNA"/>
</dbReference>
<keyword evidence="1" id="KW-0812">Transmembrane</keyword>
<name>A0A0N0RXL1_9EURO</name>
<gene>
    <name evidence="2" type="ORF">ACN38_g11621</name>
</gene>